<feature type="domain" description="HAT C-terminal dimerisation" evidence="1">
    <location>
        <begin position="76"/>
        <end position="143"/>
    </location>
</feature>
<dbReference type="EMBL" id="JAHWGI010001416">
    <property type="protein sequence ID" value="KAK3931036.1"/>
    <property type="molecule type" value="Genomic_DNA"/>
</dbReference>
<dbReference type="AlphaFoldDB" id="A0AAE1I2Q3"/>
<dbReference type="InterPro" id="IPR008906">
    <property type="entry name" value="HATC_C_dom"/>
</dbReference>
<keyword evidence="2" id="KW-0436">Ligase</keyword>
<evidence type="ECO:0000313" key="2">
    <source>
        <dbReference type="EMBL" id="KAK3931036.1"/>
    </source>
</evidence>
<accession>A0AAE1I2Q3</accession>
<dbReference type="Pfam" id="PF05699">
    <property type="entry name" value="Dimer_Tnp_hAT"/>
    <property type="match status" value="1"/>
</dbReference>
<protein>
    <submittedName>
        <fullName evidence="2">Alanine--tRNA ligase</fullName>
    </submittedName>
</protein>
<evidence type="ECO:0000259" key="1">
    <source>
        <dbReference type="Pfam" id="PF05699"/>
    </source>
</evidence>
<proteinExistence type="predicted"/>
<keyword evidence="3" id="KW-1185">Reference proteome</keyword>
<dbReference type="Proteomes" id="UP001219518">
    <property type="component" value="Unassembled WGS sequence"/>
</dbReference>
<name>A0AAE1I2Q3_9NEOP</name>
<dbReference type="GO" id="GO:0016874">
    <property type="term" value="F:ligase activity"/>
    <property type="evidence" value="ECO:0007669"/>
    <property type="project" value="UniProtKB-KW"/>
</dbReference>
<dbReference type="SUPFAM" id="SSF53098">
    <property type="entry name" value="Ribonuclease H-like"/>
    <property type="match status" value="1"/>
</dbReference>
<reference evidence="2" key="2">
    <citation type="journal article" date="2023" name="BMC Genomics">
        <title>Pest status, molecular evolution, and epigenetic factors derived from the genome assembly of Frankliniella fusca, a thysanopteran phytovirus vector.</title>
        <authorList>
            <person name="Catto M.A."/>
            <person name="Labadie P.E."/>
            <person name="Jacobson A.L."/>
            <person name="Kennedy G.G."/>
            <person name="Srinivasan R."/>
            <person name="Hunt B.G."/>
        </authorList>
    </citation>
    <scope>NUCLEOTIDE SEQUENCE</scope>
    <source>
        <strain evidence="2">PL_HMW_Pooled</strain>
    </source>
</reference>
<sequence>MPLVSLIQRKQGAAAERTAAVEPSAAAAGNVEDDFWSTVDTAAKQACTAQDAADVADGAGIGYVAEFKACLNAGPLDRKSHPNPLEAWEGIKHLYPNVYEVAMMFLPILCSSIPCERLFGLIATQLRNRLSGKNLNTLIFLRSIPEDMWFKKAS</sequence>
<gene>
    <name evidence="2" type="ORF">KUF71_024948</name>
</gene>
<evidence type="ECO:0000313" key="3">
    <source>
        <dbReference type="Proteomes" id="UP001219518"/>
    </source>
</evidence>
<dbReference type="GO" id="GO:0046983">
    <property type="term" value="F:protein dimerization activity"/>
    <property type="evidence" value="ECO:0007669"/>
    <property type="project" value="InterPro"/>
</dbReference>
<organism evidence="2 3">
    <name type="scientific">Frankliniella fusca</name>
    <dbReference type="NCBI Taxonomy" id="407009"/>
    <lineage>
        <taxon>Eukaryota</taxon>
        <taxon>Metazoa</taxon>
        <taxon>Ecdysozoa</taxon>
        <taxon>Arthropoda</taxon>
        <taxon>Hexapoda</taxon>
        <taxon>Insecta</taxon>
        <taxon>Pterygota</taxon>
        <taxon>Neoptera</taxon>
        <taxon>Paraneoptera</taxon>
        <taxon>Thysanoptera</taxon>
        <taxon>Terebrantia</taxon>
        <taxon>Thripoidea</taxon>
        <taxon>Thripidae</taxon>
        <taxon>Frankliniella</taxon>
    </lineage>
</organism>
<dbReference type="InterPro" id="IPR012337">
    <property type="entry name" value="RNaseH-like_sf"/>
</dbReference>
<comment type="caution">
    <text evidence="2">The sequence shown here is derived from an EMBL/GenBank/DDBJ whole genome shotgun (WGS) entry which is preliminary data.</text>
</comment>
<reference evidence="2" key="1">
    <citation type="submission" date="2021-07" db="EMBL/GenBank/DDBJ databases">
        <authorList>
            <person name="Catto M.A."/>
            <person name="Jacobson A."/>
            <person name="Kennedy G."/>
            <person name="Labadie P."/>
            <person name="Hunt B.G."/>
            <person name="Srinivasan R."/>
        </authorList>
    </citation>
    <scope>NUCLEOTIDE SEQUENCE</scope>
    <source>
        <strain evidence="2">PL_HMW_Pooled</strain>
        <tissue evidence="2">Head</tissue>
    </source>
</reference>